<dbReference type="InterPro" id="IPR007433">
    <property type="entry name" value="DUF481"/>
</dbReference>
<protein>
    <submittedName>
        <fullName evidence="2">DUF481 domain-containing protein</fullName>
    </submittedName>
</protein>
<keyword evidence="3" id="KW-1185">Reference proteome</keyword>
<dbReference type="Proteomes" id="UP001209257">
    <property type="component" value="Unassembled WGS sequence"/>
</dbReference>
<organism evidence="2 3">
    <name type="scientific">Alteromonas salexigens</name>
    <dbReference type="NCBI Taxonomy" id="2982530"/>
    <lineage>
        <taxon>Bacteria</taxon>
        <taxon>Pseudomonadati</taxon>
        <taxon>Pseudomonadota</taxon>
        <taxon>Gammaproteobacteria</taxon>
        <taxon>Alteromonadales</taxon>
        <taxon>Alteromonadaceae</taxon>
        <taxon>Alteromonas/Salinimonas group</taxon>
        <taxon>Alteromonas</taxon>
    </lineage>
</organism>
<dbReference type="SUPFAM" id="SSF56935">
    <property type="entry name" value="Porins"/>
    <property type="match status" value="1"/>
</dbReference>
<reference evidence="3" key="1">
    <citation type="submission" date="2023-07" db="EMBL/GenBank/DDBJ databases">
        <title>Study on multiphase classification of strain Alteromonas salexigens isolated from the Yellow Sea.</title>
        <authorList>
            <person name="Sun L."/>
        </authorList>
    </citation>
    <scope>NUCLEOTIDE SEQUENCE [LARGE SCALE GENOMIC DNA]</scope>
    <source>
        <strain evidence="3">ASW11-19</strain>
    </source>
</reference>
<dbReference type="Pfam" id="PF04338">
    <property type="entry name" value="DUF481"/>
    <property type="match status" value="1"/>
</dbReference>
<comment type="caution">
    <text evidence="2">The sequence shown here is derived from an EMBL/GenBank/DDBJ whole genome shotgun (WGS) entry which is preliminary data.</text>
</comment>
<proteinExistence type="predicted"/>
<sequence>MKQNLVLRLLGVGCLVCHGAAVASDRNLIQTLYHADFVADADDDVPRFSLDGELGVLAATGNTHATSLKAGITSEQETYNWSNSYFAELLYKESEVSQDDKVSREKTAQRFFGYAQFDYKLNYPGRRLFMYADYENDSFNGYDYRASLAAGYSQRLWRNEESEFRYSIGPGYSFIAPEADTVTSANDGMMLRASAEYRYRWPSGARFRQFVSTETGANNTRSRSETSVAANLFGSFALKVSVILNHETDPADEVASLNTETSIALVYQFF</sequence>
<evidence type="ECO:0000313" key="3">
    <source>
        <dbReference type="Proteomes" id="UP001209257"/>
    </source>
</evidence>
<gene>
    <name evidence="2" type="ORF">OCL06_13265</name>
</gene>
<dbReference type="RefSeq" id="WP_262995339.1">
    <property type="nucleotide sequence ID" value="NZ_JAOTJC010000012.1"/>
</dbReference>
<feature type="chain" id="PRO_5047372119" evidence="1">
    <location>
        <begin position="24"/>
        <end position="270"/>
    </location>
</feature>
<evidence type="ECO:0000256" key="1">
    <source>
        <dbReference type="SAM" id="SignalP"/>
    </source>
</evidence>
<accession>A0ABT2VQH5</accession>
<feature type="signal peptide" evidence="1">
    <location>
        <begin position="1"/>
        <end position="23"/>
    </location>
</feature>
<evidence type="ECO:0000313" key="2">
    <source>
        <dbReference type="EMBL" id="MCU7555560.1"/>
    </source>
</evidence>
<keyword evidence="1" id="KW-0732">Signal</keyword>
<dbReference type="EMBL" id="JAOTJC010000012">
    <property type="protein sequence ID" value="MCU7555560.1"/>
    <property type="molecule type" value="Genomic_DNA"/>
</dbReference>
<name>A0ABT2VQH5_9ALTE</name>